<protein>
    <submittedName>
        <fullName evidence="2">Uncharacterized protein</fullName>
    </submittedName>
</protein>
<dbReference type="RefSeq" id="WP_420844440.1">
    <property type="nucleotide sequence ID" value="NZ_JAAIYP010000035.1"/>
</dbReference>
<dbReference type="AlphaFoldDB" id="A0A7C9UU70"/>
<dbReference type="EMBL" id="JAAIYP010000035">
    <property type="protein sequence ID" value="NFV80086.1"/>
    <property type="molecule type" value="Genomic_DNA"/>
</dbReference>
<accession>A0A7C9UU70</accession>
<evidence type="ECO:0000313" key="2">
    <source>
        <dbReference type="EMBL" id="NFV80086.1"/>
    </source>
</evidence>
<keyword evidence="3" id="KW-1185">Reference proteome</keyword>
<feature type="compositionally biased region" description="Low complexity" evidence="1">
    <location>
        <begin position="68"/>
        <end position="87"/>
    </location>
</feature>
<name>A0A7C9UU70_9PROT</name>
<feature type="compositionally biased region" description="Low complexity" evidence="1">
    <location>
        <begin position="32"/>
        <end position="56"/>
    </location>
</feature>
<evidence type="ECO:0000313" key="3">
    <source>
        <dbReference type="Proteomes" id="UP000480684"/>
    </source>
</evidence>
<proteinExistence type="predicted"/>
<reference evidence="2 3" key="1">
    <citation type="submission" date="2020-02" db="EMBL/GenBank/DDBJ databases">
        <authorList>
            <person name="Dziuba M."/>
            <person name="Kuznetsov B."/>
            <person name="Mardanov A."/>
            <person name="Ravin N."/>
            <person name="Grouzdev D."/>
        </authorList>
    </citation>
    <scope>NUCLEOTIDE SEQUENCE [LARGE SCALE GENOMIC DNA]</scope>
    <source>
        <strain evidence="2 3">SpK</strain>
    </source>
</reference>
<evidence type="ECO:0000256" key="1">
    <source>
        <dbReference type="SAM" id="MobiDB-lite"/>
    </source>
</evidence>
<feature type="non-terminal residue" evidence="2">
    <location>
        <position position="1"/>
    </location>
</feature>
<organism evidence="2 3">
    <name type="scientific">Magnetospirillum aberrantis SpK</name>
    <dbReference type="NCBI Taxonomy" id="908842"/>
    <lineage>
        <taxon>Bacteria</taxon>
        <taxon>Pseudomonadati</taxon>
        <taxon>Pseudomonadota</taxon>
        <taxon>Alphaproteobacteria</taxon>
        <taxon>Rhodospirillales</taxon>
        <taxon>Rhodospirillaceae</taxon>
        <taxon>Magnetospirillum</taxon>
    </lineage>
</organism>
<gene>
    <name evidence="2" type="ORF">G4223_08185</name>
</gene>
<dbReference type="Proteomes" id="UP000480684">
    <property type="component" value="Unassembled WGS sequence"/>
</dbReference>
<feature type="region of interest" description="Disordered" evidence="1">
    <location>
        <begin position="15"/>
        <end position="93"/>
    </location>
</feature>
<comment type="caution">
    <text evidence="2">The sequence shown here is derived from an EMBL/GenBank/DDBJ whole genome shotgun (WGS) entry which is preliminary data.</text>
</comment>
<sequence>RELNTLMGFFQVGEQSRAVASTKTETRKPTAKADAAKPTASTKPAAVKPAAKAAPAQRSHLAKLHSKQTQAATPAPSATAATNGTSGEDWAEF</sequence>